<evidence type="ECO:0000313" key="2">
    <source>
        <dbReference type="EMBL" id="KAJ7708304.1"/>
    </source>
</evidence>
<name>A0AAD7GYT2_MYCRO</name>
<gene>
    <name evidence="2" type="ORF">B0H17DRAFT_1125064</name>
</gene>
<dbReference type="Proteomes" id="UP001221757">
    <property type="component" value="Unassembled WGS sequence"/>
</dbReference>
<accession>A0AAD7GYT2</accession>
<evidence type="ECO:0000256" key="1">
    <source>
        <dbReference type="SAM" id="MobiDB-lite"/>
    </source>
</evidence>
<reference evidence="2" key="1">
    <citation type="submission" date="2023-03" db="EMBL/GenBank/DDBJ databases">
        <title>Massive genome expansion in bonnet fungi (Mycena s.s.) driven by repeated elements and novel gene families across ecological guilds.</title>
        <authorList>
            <consortium name="Lawrence Berkeley National Laboratory"/>
            <person name="Harder C.B."/>
            <person name="Miyauchi S."/>
            <person name="Viragh M."/>
            <person name="Kuo A."/>
            <person name="Thoen E."/>
            <person name="Andreopoulos B."/>
            <person name="Lu D."/>
            <person name="Skrede I."/>
            <person name="Drula E."/>
            <person name="Henrissat B."/>
            <person name="Morin E."/>
            <person name="Kohler A."/>
            <person name="Barry K."/>
            <person name="LaButti K."/>
            <person name="Morin E."/>
            <person name="Salamov A."/>
            <person name="Lipzen A."/>
            <person name="Mereny Z."/>
            <person name="Hegedus B."/>
            <person name="Baldrian P."/>
            <person name="Stursova M."/>
            <person name="Weitz H."/>
            <person name="Taylor A."/>
            <person name="Grigoriev I.V."/>
            <person name="Nagy L.G."/>
            <person name="Martin F."/>
            <person name="Kauserud H."/>
        </authorList>
    </citation>
    <scope>NUCLEOTIDE SEQUENCE</scope>
    <source>
        <strain evidence="2">CBHHK067</strain>
    </source>
</reference>
<keyword evidence="3" id="KW-1185">Reference proteome</keyword>
<sequence>MGSDSIVGDAGVELCRTAGQIFWGGELKATEPKTLRRSIRKRRDRRTAVRAGANKRAAAHRGRKNIPEYPGPEMHSCGSMGPGTARVALYARPLDVGDYAGQKWRTEGQMLWGGELRAAESECPGVSRKGERRQNGGVVVGKSVEAWANRARHFWGGKGFGRPAPGITRAWADPEVVQNESPGKNRRRADEARLQTNLRRALARGSLLANHDWIWILCTKLSSLRRNWGNFCLGGGPSKKAGCSSPEDPENAHLYFDGWSLLSMSQNEAVLCINPTPTDGRHETRRSVRRDRRKATIGSMFSLGYAAHPGRFMGLELQNTPCTGIMRGVNVTEPEDHVARRRRWSCGSQKSGPGEAHVTTRRRSRLYPEKAVASDVLRGLEERRGRRECPAAPHVQGKVTKRQPCGPFLEPDPKCRVHFG</sequence>
<comment type="caution">
    <text evidence="2">The sequence shown here is derived from an EMBL/GenBank/DDBJ whole genome shotgun (WGS) entry which is preliminary data.</text>
</comment>
<feature type="region of interest" description="Disordered" evidence="1">
    <location>
        <begin position="41"/>
        <end position="71"/>
    </location>
</feature>
<evidence type="ECO:0000313" key="3">
    <source>
        <dbReference type="Proteomes" id="UP001221757"/>
    </source>
</evidence>
<dbReference type="AlphaFoldDB" id="A0AAD7GYT2"/>
<dbReference type="EMBL" id="JARKIE010000004">
    <property type="protein sequence ID" value="KAJ7708304.1"/>
    <property type="molecule type" value="Genomic_DNA"/>
</dbReference>
<proteinExistence type="predicted"/>
<organism evidence="2 3">
    <name type="scientific">Mycena rosella</name>
    <name type="common">Pink bonnet</name>
    <name type="synonym">Agaricus rosellus</name>
    <dbReference type="NCBI Taxonomy" id="1033263"/>
    <lineage>
        <taxon>Eukaryota</taxon>
        <taxon>Fungi</taxon>
        <taxon>Dikarya</taxon>
        <taxon>Basidiomycota</taxon>
        <taxon>Agaricomycotina</taxon>
        <taxon>Agaricomycetes</taxon>
        <taxon>Agaricomycetidae</taxon>
        <taxon>Agaricales</taxon>
        <taxon>Marasmiineae</taxon>
        <taxon>Mycenaceae</taxon>
        <taxon>Mycena</taxon>
    </lineage>
</organism>
<protein>
    <submittedName>
        <fullName evidence="2">Uncharacterized protein</fullName>
    </submittedName>
</protein>